<proteinExistence type="predicted"/>
<sequence>MQRNLLVSDTLLDKKRSWMLRQKPALHVTRQKRLMEQKASLSRRRKSL</sequence>
<protein>
    <submittedName>
        <fullName evidence="1">Uncharacterized protein</fullName>
    </submittedName>
</protein>
<comment type="caution">
    <text evidence="1">The sequence shown here is derived from an EMBL/GenBank/DDBJ whole genome shotgun (WGS) entry which is preliminary data.</text>
</comment>
<keyword evidence="2" id="KW-1185">Reference proteome</keyword>
<evidence type="ECO:0000313" key="1">
    <source>
        <dbReference type="EMBL" id="KAK9828138.1"/>
    </source>
</evidence>
<dbReference type="Proteomes" id="UP001438707">
    <property type="component" value="Unassembled WGS sequence"/>
</dbReference>
<evidence type="ECO:0000313" key="2">
    <source>
        <dbReference type="Proteomes" id="UP001438707"/>
    </source>
</evidence>
<organism evidence="1 2">
    <name type="scientific">Apatococcus lobatus</name>
    <dbReference type="NCBI Taxonomy" id="904363"/>
    <lineage>
        <taxon>Eukaryota</taxon>
        <taxon>Viridiplantae</taxon>
        <taxon>Chlorophyta</taxon>
        <taxon>core chlorophytes</taxon>
        <taxon>Trebouxiophyceae</taxon>
        <taxon>Chlorellales</taxon>
        <taxon>Chlorellaceae</taxon>
        <taxon>Apatococcus</taxon>
    </lineage>
</organism>
<gene>
    <name evidence="1" type="ORF">WJX74_000379</name>
</gene>
<reference evidence="1 2" key="1">
    <citation type="journal article" date="2024" name="Nat. Commun.">
        <title>Phylogenomics reveals the evolutionary origins of lichenization in chlorophyte algae.</title>
        <authorList>
            <person name="Puginier C."/>
            <person name="Libourel C."/>
            <person name="Otte J."/>
            <person name="Skaloud P."/>
            <person name="Haon M."/>
            <person name="Grisel S."/>
            <person name="Petersen M."/>
            <person name="Berrin J.G."/>
            <person name="Delaux P.M."/>
            <person name="Dal Grande F."/>
            <person name="Keller J."/>
        </authorList>
    </citation>
    <scope>NUCLEOTIDE SEQUENCE [LARGE SCALE GENOMIC DNA]</scope>
    <source>
        <strain evidence="1 2">SAG 2145</strain>
    </source>
</reference>
<name>A0AAW1R2W7_9CHLO</name>
<accession>A0AAW1R2W7</accession>
<dbReference type="AlphaFoldDB" id="A0AAW1R2W7"/>
<dbReference type="EMBL" id="JALJOS010000016">
    <property type="protein sequence ID" value="KAK9828138.1"/>
    <property type="molecule type" value="Genomic_DNA"/>
</dbReference>